<name>A0ABS1H3C2_9BACL</name>
<comment type="caution">
    <text evidence="2">The sequence shown here is derived from an EMBL/GenBank/DDBJ whole genome shotgun (WGS) entry which is preliminary data.</text>
</comment>
<protein>
    <submittedName>
        <fullName evidence="2">GNAT family N-acetyltransferase</fullName>
    </submittedName>
</protein>
<evidence type="ECO:0000313" key="3">
    <source>
        <dbReference type="Proteomes" id="UP000618943"/>
    </source>
</evidence>
<keyword evidence="3" id="KW-1185">Reference proteome</keyword>
<organism evidence="2 3">
    <name type="scientific">Viridibacillus soli</name>
    <dbReference type="NCBI Taxonomy" id="2798301"/>
    <lineage>
        <taxon>Bacteria</taxon>
        <taxon>Bacillati</taxon>
        <taxon>Bacillota</taxon>
        <taxon>Bacilli</taxon>
        <taxon>Bacillales</taxon>
        <taxon>Caryophanaceae</taxon>
        <taxon>Viridibacillus</taxon>
    </lineage>
</organism>
<dbReference type="RefSeq" id="WP_200747911.1">
    <property type="nucleotide sequence ID" value="NZ_JAEOAH010000003.1"/>
</dbReference>
<dbReference type="Gene3D" id="3.40.630.30">
    <property type="match status" value="1"/>
</dbReference>
<dbReference type="SUPFAM" id="SSF55729">
    <property type="entry name" value="Acyl-CoA N-acyltransferases (Nat)"/>
    <property type="match status" value="1"/>
</dbReference>
<sequence>MNDLNFKPLKNELDELISFMTKNYWEFHGNPKPTSEQITKNYHEGWYKDDKQTIWIENDGEKVGLIIIHDITDTIPLFDIRLGNNFRGKGLGTGALNWLKDYIFTLPDKKIRIEAYTRSDNLAMRKTLSKCGFVKEGYLRNAWENDDGSVSDSLCYATIRSDWENKVLTPIKINELPF</sequence>
<dbReference type="EMBL" id="JAEOAH010000003">
    <property type="protein sequence ID" value="MBK3493903.1"/>
    <property type="molecule type" value="Genomic_DNA"/>
</dbReference>
<dbReference type="InterPro" id="IPR000182">
    <property type="entry name" value="GNAT_dom"/>
</dbReference>
<dbReference type="PANTHER" id="PTHR43415">
    <property type="entry name" value="SPERMIDINE N(1)-ACETYLTRANSFERASE"/>
    <property type="match status" value="1"/>
</dbReference>
<dbReference type="Pfam" id="PF13302">
    <property type="entry name" value="Acetyltransf_3"/>
    <property type="match status" value="1"/>
</dbReference>
<accession>A0ABS1H3C2</accession>
<dbReference type="InterPro" id="IPR016181">
    <property type="entry name" value="Acyl_CoA_acyltransferase"/>
</dbReference>
<gene>
    <name evidence="2" type="ORF">JFL43_03325</name>
</gene>
<dbReference type="Proteomes" id="UP000618943">
    <property type="component" value="Unassembled WGS sequence"/>
</dbReference>
<proteinExistence type="predicted"/>
<feature type="domain" description="N-acetyltransferase" evidence="1">
    <location>
        <begin position="4"/>
        <end position="155"/>
    </location>
</feature>
<reference evidence="2 3" key="1">
    <citation type="submission" date="2020-12" db="EMBL/GenBank/DDBJ databases">
        <title>YIM B01967 draft genome.</title>
        <authorList>
            <person name="Yan X."/>
        </authorList>
    </citation>
    <scope>NUCLEOTIDE SEQUENCE [LARGE SCALE GENOMIC DNA]</scope>
    <source>
        <strain evidence="2 3">YIM B01967</strain>
    </source>
</reference>
<dbReference type="PANTHER" id="PTHR43415:SF3">
    <property type="entry name" value="GNAT-FAMILY ACETYLTRANSFERASE"/>
    <property type="match status" value="1"/>
</dbReference>
<evidence type="ECO:0000313" key="2">
    <source>
        <dbReference type="EMBL" id="MBK3493903.1"/>
    </source>
</evidence>
<dbReference type="PROSITE" id="PS51186">
    <property type="entry name" value="GNAT"/>
    <property type="match status" value="1"/>
</dbReference>
<evidence type="ECO:0000259" key="1">
    <source>
        <dbReference type="PROSITE" id="PS51186"/>
    </source>
</evidence>